<feature type="region of interest" description="Disordered" evidence="1">
    <location>
        <begin position="677"/>
        <end position="699"/>
    </location>
</feature>
<dbReference type="EMBL" id="AJWK01015568">
    <property type="status" value="NOT_ANNOTATED_CDS"/>
    <property type="molecule type" value="Genomic_DNA"/>
</dbReference>
<dbReference type="PANTHER" id="PTHR40240">
    <property type="entry name" value="PLEXUS, ISOFORM A"/>
    <property type="match status" value="1"/>
</dbReference>
<evidence type="ECO:0000256" key="1">
    <source>
        <dbReference type="SAM" id="MobiDB-lite"/>
    </source>
</evidence>
<feature type="region of interest" description="Disordered" evidence="1">
    <location>
        <begin position="1105"/>
        <end position="1158"/>
    </location>
</feature>
<dbReference type="EMBL" id="AJWK01015563">
    <property type="status" value="NOT_ANNOTATED_CDS"/>
    <property type="molecule type" value="Genomic_DNA"/>
</dbReference>
<feature type="region of interest" description="Disordered" evidence="1">
    <location>
        <begin position="16"/>
        <end position="38"/>
    </location>
</feature>
<feature type="compositionally biased region" description="Gly residues" evidence="1">
    <location>
        <begin position="1112"/>
        <end position="1125"/>
    </location>
</feature>
<feature type="region of interest" description="Disordered" evidence="1">
    <location>
        <begin position="1917"/>
        <end position="1961"/>
    </location>
</feature>
<keyword evidence="3" id="KW-1185">Reference proteome</keyword>
<dbReference type="VEuPathDB" id="VectorBase:LLOJ004936"/>
<feature type="compositionally biased region" description="Basic and acidic residues" evidence="1">
    <location>
        <begin position="173"/>
        <end position="184"/>
    </location>
</feature>
<feature type="compositionally biased region" description="Polar residues" evidence="1">
    <location>
        <begin position="305"/>
        <end position="317"/>
    </location>
</feature>
<dbReference type="EMBL" id="AJWK01015566">
    <property type="status" value="NOT_ANNOTATED_CDS"/>
    <property type="molecule type" value="Genomic_DNA"/>
</dbReference>
<feature type="compositionally biased region" description="Gly residues" evidence="1">
    <location>
        <begin position="1208"/>
        <end position="1232"/>
    </location>
</feature>
<feature type="compositionally biased region" description="Gly residues" evidence="1">
    <location>
        <begin position="1852"/>
        <end position="1865"/>
    </location>
</feature>
<feature type="region of interest" description="Disordered" evidence="1">
    <location>
        <begin position="993"/>
        <end position="1061"/>
    </location>
</feature>
<protein>
    <submittedName>
        <fullName evidence="2">Uncharacterized protein</fullName>
    </submittedName>
</protein>
<accession>A0A1B0CJZ9</accession>
<organism evidence="2 3">
    <name type="scientific">Lutzomyia longipalpis</name>
    <name type="common">Sand fly</name>
    <dbReference type="NCBI Taxonomy" id="7200"/>
    <lineage>
        <taxon>Eukaryota</taxon>
        <taxon>Metazoa</taxon>
        <taxon>Ecdysozoa</taxon>
        <taxon>Arthropoda</taxon>
        <taxon>Hexapoda</taxon>
        <taxon>Insecta</taxon>
        <taxon>Pterygota</taxon>
        <taxon>Neoptera</taxon>
        <taxon>Endopterygota</taxon>
        <taxon>Diptera</taxon>
        <taxon>Nematocera</taxon>
        <taxon>Psychodoidea</taxon>
        <taxon>Psychodidae</taxon>
        <taxon>Lutzomyia</taxon>
        <taxon>Lutzomyia</taxon>
    </lineage>
</organism>
<dbReference type="Proteomes" id="UP000092461">
    <property type="component" value="Unassembled WGS sequence"/>
</dbReference>
<feature type="region of interest" description="Disordered" evidence="1">
    <location>
        <begin position="65"/>
        <end position="91"/>
    </location>
</feature>
<feature type="compositionally biased region" description="Low complexity" evidence="1">
    <location>
        <begin position="1048"/>
        <end position="1061"/>
    </location>
</feature>
<feature type="region of interest" description="Disordered" evidence="1">
    <location>
        <begin position="777"/>
        <end position="805"/>
    </location>
</feature>
<dbReference type="EMBL" id="AJWK01015567">
    <property type="status" value="NOT_ANNOTATED_CDS"/>
    <property type="molecule type" value="Genomic_DNA"/>
</dbReference>
<feature type="region of interest" description="Disordered" evidence="1">
    <location>
        <begin position="1840"/>
        <end position="1905"/>
    </location>
</feature>
<feature type="region of interest" description="Disordered" evidence="1">
    <location>
        <begin position="1765"/>
        <end position="1824"/>
    </location>
</feature>
<feature type="compositionally biased region" description="Low complexity" evidence="1">
    <location>
        <begin position="335"/>
        <end position="350"/>
    </location>
</feature>
<feature type="compositionally biased region" description="Polar residues" evidence="1">
    <location>
        <begin position="1245"/>
        <end position="1256"/>
    </location>
</feature>
<feature type="compositionally biased region" description="Polar residues" evidence="1">
    <location>
        <begin position="1917"/>
        <end position="1927"/>
    </location>
</feature>
<feature type="compositionally biased region" description="Basic and acidic residues" evidence="1">
    <location>
        <begin position="677"/>
        <end position="698"/>
    </location>
</feature>
<feature type="compositionally biased region" description="Polar residues" evidence="1">
    <location>
        <begin position="643"/>
        <end position="655"/>
    </location>
</feature>
<feature type="compositionally biased region" description="Low complexity" evidence="1">
    <location>
        <begin position="1144"/>
        <end position="1158"/>
    </location>
</feature>
<feature type="compositionally biased region" description="Polar residues" evidence="1">
    <location>
        <begin position="1766"/>
        <end position="1775"/>
    </location>
</feature>
<feature type="compositionally biased region" description="Low complexity" evidence="1">
    <location>
        <begin position="1879"/>
        <end position="1896"/>
    </location>
</feature>
<feature type="compositionally biased region" description="Low complexity" evidence="1">
    <location>
        <begin position="1811"/>
        <end position="1824"/>
    </location>
</feature>
<dbReference type="PANTHER" id="PTHR40240:SF1">
    <property type="entry name" value="PLEXUS, ISOFORM A"/>
    <property type="match status" value="1"/>
</dbReference>
<reference evidence="2" key="1">
    <citation type="submission" date="2020-05" db="UniProtKB">
        <authorList>
            <consortium name="EnsemblMetazoa"/>
        </authorList>
    </citation>
    <scope>IDENTIFICATION</scope>
    <source>
        <strain evidence="2">Jacobina</strain>
    </source>
</reference>
<evidence type="ECO:0000313" key="2">
    <source>
        <dbReference type="EnsemblMetazoa" id="LLOJ004936-PA"/>
    </source>
</evidence>
<dbReference type="EMBL" id="AJWK01015561">
    <property type="status" value="NOT_ANNOTATED_CDS"/>
    <property type="molecule type" value="Genomic_DNA"/>
</dbReference>
<feature type="compositionally biased region" description="Low complexity" evidence="1">
    <location>
        <begin position="1718"/>
        <end position="1729"/>
    </location>
</feature>
<dbReference type="EMBL" id="AJWK01015569">
    <property type="status" value="NOT_ANNOTATED_CDS"/>
    <property type="molecule type" value="Genomic_DNA"/>
</dbReference>
<proteinExistence type="predicted"/>
<dbReference type="EMBL" id="AJWK01015565">
    <property type="status" value="NOT_ANNOTATED_CDS"/>
    <property type="molecule type" value="Genomic_DNA"/>
</dbReference>
<feature type="region of interest" description="Disordered" evidence="1">
    <location>
        <begin position="290"/>
        <end position="355"/>
    </location>
</feature>
<sequence>MEKAKAYIKNELRGSLAQAESPAHHGASGHPQQQQQQNECADNAMTICFVCGVRGVLEQYPLRVRPNPERPNEPNFPFLESHEPPTGLPPVSASQPIVRACLLCFKLLMKQWESHERDGRPYTQRLYHLKRVDGKGYVGADMSVQGEYAAQILGLSTEHLGSGQPYQQYSVQRDSRPTSRDPQHHAPYPAQMVARNESPIRPTSRNESPVSKEAAAYYKRTPDMYNRPSSRNEKIPTPTSRPVSRENMSAGGAPPGQRGNSYDGISIRPSSFAHHKYKLGSLGYMSATGGGGMDMQQQQQQQLQSHLKTQSPYTLQPSPGPFQQDEEGALDLRNTSSRSSDSSSTMPSATDILDLSMPDKNSMTEVCYVCGEEYRRGSLTELSTVMPKEPKDRDKPYFPIFGEQHPRPARSRPKDPKGMIQACKLCYQHMLQQWHHFQACKLCYQHMLQQWHHFQAHNVPDSERHYKLRKRPASVGERERATFVCYTCGTDSPSSQLRLVYCCPNAERGGATSIDGRFTPSDNKSQANSETSNVRFKAHNVPDSERHYKLRKRPASVGERERATFVCYTCGTDSPSSQLRLVYCCPNAEREPYYPFIKTLKAFPNASPISPQGMVQICSSCNEKHSHLAEGGGATSIDGRFTPSDNKSQANSETSNVRFKPYEAISLNAAGTVVVRDPKGLRRDSRPNTPPHSHEPLENGHGQYPCFICKGLFPGNQMEWLSTSAEHMNSHAMHFPCLKTSDGGANRVLACTRCVAHLAKQWETMDADRVPLEHRRYNIPSPIPTTGSPNGSRGLGGINTPPSTPSVASTPASTSIYCFLCGLHSDLTLARVLYASKEGSRPYFPYLLKHKSPPNAEQLRSDYSALVCTFCYHSLLSQWRKYEAQNAVLPNERKYNWHDYCCHLCGITTYRKRVRALPIREFPFVANRKSDGALLLENGDYAVVCLDCYESLRQQSAEYDRWNVPIEKREYNWVPQPPPPEDSPDVAVARLPSGERSDKVMSYKPNSAMRSIPSKKNCSPKQSSDKRDSIQPKPGQKRPSPAPPIPSSPHLHQSSQLSNHVSNHLAAAAAAAGAGGVAGGSAAAAAASGRGPFASALRNLAKQADIKDDDGGGAGASGGGGGGSGVQPKPGQKRPSPAPPIPSSPHLHQSSQLSNHVSNHLAAAAAAAGAGGVGGGSAAAAAASGRGPFASALRNLAKQADIKDDDGGGAGASGGGGGGSGGAAGGTGGGNLSGSSDAVRGVNSGGATSLMTTVQRSGGMHDGRGAPGDGRGSSGQTHTSDVRQAVGGGAVDDRGAKKRTASPPPEKPELALARSGFQPYRPDERLAHPAGAFPLEAYTSFGAIPGLPPGSLFNPAALQYPEQLYLDQRIQNMFRSVGHHPHAHPHPLYSPLASPYAPHLYGMLPTGAALGLGVPAGFHERLKQEEEHRARLARQEEEQRERELQQREKERELREQREREQREKEQREKEQREREQREKEQREKEAREREMREKEREARERERLAASHHYAPQMYSHPSMRNMPHNLLGQLLPPGPSSLASLTMGLRPPPQTSLHSISQLSPYHATSQRQSPHAAAMSLNLGMGLPPMPPHSVHSSLNLSHHLPLGHPAAMPVVSHASLGGHTTSPSALLGTHPSLGGLAAHPGLLAASGGLNLSSSSSAAAAALNLGTNPAVSAHNLTVEREQQRSAVYASYGMPVSTASSGMPRSASAIPAVSAAPPAHYAPARPSSQPQSLNSVMTSSASNAIIPKSPQMAANVAVSAAAPTNGPTVPNSTGGPSGAGGMNLIAKQPEMPTEALPVAPPTTNPVENGANSSSDEMSSSAAAKDAAAAVMLLQEQNADKVNDKDIAPTSNGGGGGEKAAGGIEGQSPSEVQASNNGDTAAPAATTPPADVAAATKLSADNGNTNSSIEMAAAAATDSNKLVAQQTGKDDGNNVVVSPKISTEASPKHTSSVTKSPDHPAAARDILAANKKEANVI</sequence>
<feature type="region of interest" description="Disordered" evidence="1">
    <location>
        <begin position="166"/>
        <end position="267"/>
    </location>
</feature>
<feature type="region of interest" description="Disordered" evidence="1">
    <location>
        <begin position="1425"/>
        <end position="1508"/>
    </location>
</feature>
<dbReference type="VEuPathDB" id="VectorBase:LLONM1_002000"/>
<dbReference type="EMBL" id="AJWK01015562">
    <property type="status" value="NOT_ANNOTATED_CDS"/>
    <property type="molecule type" value="Genomic_DNA"/>
</dbReference>
<dbReference type="EMBL" id="AJWK01015564">
    <property type="status" value="NOT_ANNOTATED_CDS"/>
    <property type="molecule type" value="Genomic_DNA"/>
</dbReference>
<feature type="compositionally biased region" description="Basic and acidic residues" evidence="1">
    <location>
        <begin position="1425"/>
        <end position="1505"/>
    </location>
</feature>
<dbReference type="EMBL" id="AJWK01015560">
    <property type="status" value="NOT_ANNOTATED_CDS"/>
    <property type="molecule type" value="Genomic_DNA"/>
</dbReference>
<feature type="region of interest" description="Disordered" evidence="1">
    <location>
        <begin position="633"/>
        <end position="655"/>
    </location>
</feature>
<name>A0A1B0CJZ9_LUTLO</name>
<dbReference type="EnsemblMetazoa" id="LLOJ004936-RA">
    <property type="protein sequence ID" value="LLOJ004936-PA"/>
    <property type="gene ID" value="LLOJ004936"/>
</dbReference>
<evidence type="ECO:0000313" key="3">
    <source>
        <dbReference type="Proteomes" id="UP000092461"/>
    </source>
</evidence>
<feature type="region of interest" description="Disordered" evidence="1">
    <location>
        <begin position="387"/>
        <end position="415"/>
    </location>
</feature>
<feature type="region of interest" description="Disordered" evidence="1">
    <location>
        <begin position="1718"/>
        <end position="1737"/>
    </location>
</feature>
<feature type="compositionally biased region" description="Polar residues" evidence="1">
    <location>
        <begin position="1940"/>
        <end position="1955"/>
    </location>
</feature>
<feature type="compositionally biased region" description="Polar residues" evidence="1">
    <location>
        <begin position="1867"/>
        <end position="1878"/>
    </location>
</feature>
<feature type="region of interest" description="Disordered" evidence="1">
    <location>
        <begin position="1204"/>
        <end position="1311"/>
    </location>
</feature>
<feature type="compositionally biased region" description="Polar residues" evidence="1">
    <location>
        <begin position="1004"/>
        <end position="1022"/>
    </location>
</feature>